<sequence length="735" mass="76963">MSQPVNSIARQVSISGATAVAIVLLVVAVVVGSLLKRSSNEQVQTWVNDKVSSLVDTMQAMDEVAAKQTQRSFGSFRQEFGPSFTLDEATGDLRDWGPKLNGNFTQVDKFSNVNGGVATVFAAKGEDFVRITTSLKNEKGERAMGTMLDRQGAPYAAIKAGKSFTGRAMLFGRAYMTHYEPIKNDAGNIVGILFVGYDLDAFEKAMDRMADSARFFEHGGTYIVYTPKDPTKAVFVAHPTAKGKLVSAVAPGFEKVLAEQKEDSFVLDDATDVLGNGRSDNFIVAHRSAKTGHWVIAQVSHGEAQAAGRKTLWFFAGALALTALGLGFGLFWMMRRWVAQPLAALQRAVGAIAEGDLSQSVNSTRNDEIGSLIQDTERMRQRLASTIGTVRHSVDSIGTASNEIATGNLDLSQRTEQTASNLQNAASSMSELTGTVRQTAESARTANQLVQSAVSAATRGGEVVGQVVTTMDEINTASKKIADIIGTIDGIAFQTNILALNAAVEAARAGEQGRGFAVVAGEVRSLAGRSAEAAKEIKSLIGNSVERVENGARLVQTAGSTMGEIVTSVQRVQDIIGEIASAATEQSEGINSVNTSVVQLDQMTQQNAALVEESAAAAESLKEQAHRLVDAVSVFRVSSQDASAPRASPPPAATPAPVAHAPAAKTSAAKPPAVKAPATKPTAAPAKPATAPKAAASKAGAPRPAPAAKPVSTPVAPPKPAPAPATVDDGDWETF</sequence>
<feature type="transmembrane region" description="Helical" evidence="6">
    <location>
        <begin position="12"/>
        <end position="35"/>
    </location>
</feature>
<name>A0A254NN16_9BURK</name>
<dbReference type="Pfam" id="PF17201">
    <property type="entry name" value="Cache_3-Cache_2"/>
    <property type="match status" value="1"/>
</dbReference>
<evidence type="ECO:0000259" key="8">
    <source>
        <dbReference type="PROSITE" id="PS50885"/>
    </source>
</evidence>
<dbReference type="EMBL" id="NISI01000001">
    <property type="protein sequence ID" value="OWR05873.1"/>
    <property type="molecule type" value="Genomic_DNA"/>
</dbReference>
<dbReference type="GO" id="GO:0005886">
    <property type="term" value="C:plasma membrane"/>
    <property type="evidence" value="ECO:0007669"/>
    <property type="project" value="TreeGrafter"/>
</dbReference>
<dbReference type="InterPro" id="IPR033462">
    <property type="entry name" value="Cache_3-Cache_2"/>
</dbReference>
<dbReference type="Proteomes" id="UP000197446">
    <property type="component" value="Unassembled WGS sequence"/>
</dbReference>
<dbReference type="SMART" id="SM00283">
    <property type="entry name" value="MA"/>
    <property type="match status" value="1"/>
</dbReference>
<evidence type="ECO:0000256" key="3">
    <source>
        <dbReference type="ARBA" id="ARBA00029447"/>
    </source>
</evidence>
<dbReference type="OrthoDB" id="9763018at2"/>
<evidence type="ECO:0000256" key="6">
    <source>
        <dbReference type="SAM" id="Phobius"/>
    </source>
</evidence>
<dbReference type="PANTHER" id="PTHR43531">
    <property type="entry name" value="PROTEIN ICFG"/>
    <property type="match status" value="1"/>
</dbReference>
<feature type="domain" description="Methyl-accepting transducer" evidence="7">
    <location>
        <begin position="393"/>
        <end position="622"/>
    </location>
</feature>
<keyword evidence="6" id="KW-0812">Transmembrane</keyword>
<dbReference type="GO" id="GO:0004888">
    <property type="term" value="F:transmembrane signaling receptor activity"/>
    <property type="evidence" value="ECO:0007669"/>
    <property type="project" value="InterPro"/>
</dbReference>
<dbReference type="PANTHER" id="PTHR43531:SF14">
    <property type="entry name" value="METHYL-ACCEPTING CHEMOTAXIS PROTEIN I-RELATED"/>
    <property type="match status" value="1"/>
</dbReference>
<comment type="subcellular location">
    <subcellularLocation>
        <location evidence="1">Membrane</location>
    </subcellularLocation>
</comment>
<feature type="compositionally biased region" description="Low complexity" evidence="5">
    <location>
        <begin position="655"/>
        <end position="714"/>
    </location>
</feature>
<comment type="caution">
    <text evidence="9">The sequence shown here is derived from an EMBL/GenBank/DDBJ whole genome shotgun (WGS) entry which is preliminary data.</text>
</comment>
<dbReference type="FunFam" id="1.10.287.950:FF:000001">
    <property type="entry name" value="Methyl-accepting chemotaxis sensory transducer"/>
    <property type="match status" value="1"/>
</dbReference>
<dbReference type="CDD" id="cd11386">
    <property type="entry name" value="MCP_signal"/>
    <property type="match status" value="1"/>
</dbReference>
<dbReference type="PRINTS" id="PR00260">
    <property type="entry name" value="CHEMTRNSDUCR"/>
</dbReference>
<accession>A0A254NN16</accession>
<protein>
    <submittedName>
        <fullName evidence="9">Methyl-accepting chemotaxis protein</fullName>
    </submittedName>
</protein>
<keyword evidence="6" id="KW-1133">Transmembrane helix</keyword>
<evidence type="ECO:0000256" key="2">
    <source>
        <dbReference type="ARBA" id="ARBA00022481"/>
    </source>
</evidence>
<feature type="domain" description="HAMP" evidence="8">
    <location>
        <begin position="336"/>
        <end position="388"/>
    </location>
</feature>
<dbReference type="SUPFAM" id="SSF103190">
    <property type="entry name" value="Sensory domain-like"/>
    <property type="match status" value="1"/>
</dbReference>
<dbReference type="InterPro" id="IPR029151">
    <property type="entry name" value="Sensor-like_sf"/>
</dbReference>
<dbReference type="SMART" id="SM00304">
    <property type="entry name" value="HAMP"/>
    <property type="match status" value="2"/>
</dbReference>
<keyword evidence="10" id="KW-1185">Reference proteome</keyword>
<evidence type="ECO:0000256" key="1">
    <source>
        <dbReference type="ARBA" id="ARBA00004370"/>
    </source>
</evidence>
<dbReference type="InterPro" id="IPR004090">
    <property type="entry name" value="Chemotax_Me-accpt_rcpt"/>
</dbReference>
<evidence type="ECO:0000259" key="7">
    <source>
        <dbReference type="PROSITE" id="PS50111"/>
    </source>
</evidence>
<reference evidence="9 10" key="1">
    <citation type="journal article" date="2007" name="Int. J. Syst. Evol. Microbiol.">
        <title>Description of Pelomonas aquatica sp. nov. and Pelomonas puraquae sp. nov., isolated from industrial and haemodialysis water.</title>
        <authorList>
            <person name="Gomila M."/>
            <person name="Bowien B."/>
            <person name="Falsen E."/>
            <person name="Moore E.R."/>
            <person name="Lalucat J."/>
        </authorList>
    </citation>
    <scope>NUCLEOTIDE SEQUENCE [LARGE SCALE GENOMIC DNA]</scope>
    <source>
        <strain evidence="9 10">CCUG 52769</strain>
    </source>
</reference>
<comment type="similarity">
    <text evidence="3">Belongs to the methyl-accepting chemotaxis (MCP) protein family.</text>
</comment>
<dbReference type="InterPro" id="IPR004089">
    <property type="entry name" value="MCPsignal_dom"/>
</dbReference>
<dbReference type="GO" id="GO:0006935">
    <property type="term" value="P:chemotaxis"/>
    <property type="evidence" value="ECO:0007669"/>
    <property type="project" value="InterPro"/>
</dbReference>
<dbReference type="PROSITE" id="PS50885">
    <property type="entry name" value="HAMP"/>
    <property type="match status" value="1"/>
</dbReference>
<evidence type="ECO:0000256" key="5">
    <source>
        <dbReference type="SAM" id="MobiDB-lite"/>
    </source>
</evidence>
<feature type="transmembrane region" description="Helical" evidence="6">
    <location>
        <begin position="312"/>
        <end position="334"/>
    </location>
</feature>
<keyword evidence="6" id="KW-0472">Membrane</keyword>
<dbReference type="PROSITE" id="PS50111">
    <property type="entry name" value="CHEMOTAXIS_TRANSDUC_2"/>
    <property type="match status" value="1"/>
</dbReference>
<feature type="region of interest" description="Disordered" evidence="5">
    <location>
        <begin position="642"/>
        <end position="735"/>
    </location>
</feature>
<keyword evidence="2" id="KW-0488">Methylation</keyword>
<dbReference type="RefSeq" id="WP_088482076.1">
    <property type="nucleotide sequence ID" value="NZ_JBCNLH010000002.1"/>
</dbReference>
<dbReference type="GO" id="GO:0007165">
    <property type="term" value="P:signal transduction"/>
    <property type="evidence" value="ECO:0007669"/>
    <property type="project" value="UniProtKB-KW"/>
</dbReference>
<dbReference type="InterPro" id="IPR003660">
    <property type="entry name" value="HAMP_dom"/>
</dbReference>
<evidence type="ECO:0000313" key="10">
    <source>
        <dbReference type="Proteomes" id="UP000197446"/>
    </source>
</evidence>
<dbReference type="InterPro" id="IPR051310">
    <property type="entry name" value="MCP_chemotaxis"/>
</dbReference>
<evidence type="ECO:0000256" key="4">
    <source>
        <dbReference type="PROSITE-ProRule" id="PRU00284"/>
    </source>
</evidence>
<dbReference type="AlphaFoldDB" id="A0A254NN16"/>
<evidence type="ECO:0000313" key="9">
    <source>
        <dbReference type="EMBL" id="OWR05873.1"/>
    </source>
</evidence>
<organism evidence="9 10">
    <name type="scientific">Roseateles puraquae</name>
    <dbReference type="NCBI Taxonomy" id="431059"/>
    <lineage>
        <taxon>Bacteria</taxon>
        <taxon>Pseudomonadati</taxon>
        <taxon>Pseudomonadota</taxon>
        <taxon>Betaproteobacteria</taxon>
        <taxon>Burkholderiales</taxon>
        <taxon>Sphaerotilaceae</taxon>
        <taxon>Roseateles</taxon>
    </lineage>
</organism>
<keyword evidence="4" id="KW-0807">Transducer</keyword>
<proteinExistence type="inferred from homology"/>
<dbReference type="CDD" id="cd06225">
    <property type="entry name" value="HAMP"/>
    <property type="match status" value="1"/>
</dbReference>
<dbReference type="SUPFAM" id="SSF58104">
    <property type="entry name" value="Methyl-accepting chemotaxis protein (MCP) signaling domain"/>
    <property type="match status" value="1"/>
</dbReference>
<dbReference type="Gene3D" id="1.10.287.950">
    <property type="entry name" value="Methyl-accepting chemotaxis protein"/>
    <property type="match status" value="1"/>
</dbReference>
<gene>
    <name evidence="9" type="ORF">CDO81_05370</name>
</gene>
<dbReference type="Pfam" id="PF00672">
    <property type="entry name" value="HAMP"/>
    <property type="match status" value="1"/>
</dbReference>
<dbReference type="Pfam" id="PF00015">
    <property type="entry name" value="MCPsignal"/>
    <property type="match status" value="1"/>
</dbReference>